<gene>
    <name evidence="1" type="ORF">EDD80_104186</name>
</gene>
<organism evidence="1 2">
    <name type="scientific">Anseongella ginsenosidimutans</name>
    <dbReference type="NCBI Taxonomy" id="496056"/>
    <lineage>
        <taxon>Bacteria</taxon>
        <taxon>Pseudomonadati</taxon>
        <taxon>Bacteroidota</taxon>
        <taxon>Sphingobacteriia</taxon>
        <taxon>Sphingobacteriales</taxon>
        <taxon>Sphingobacteriaceae</taxon>
        <taxon>Anseongella</taxon>
    </lineage>
</organism>
<keyword evidence="2" id="KW-1185">Reference proteome</keyword>
<dbReference type="EMBL" id="SMAD01000004">
    <property type="protein sequence ID" value="TCS87835.1"/>
    <property type="molecule type" value="Genomic_DNA"/>
</dbReference>
<name>A0A4R3KU38_9SPHI</name>
<dbReference type="Proteomes" id="UP000295807">
    <property type="component" value="Unassembled WGS sequence"/>
</dbReference>
<evidence type="ECO:0000313" key="2">
    <source>
        <dbReference type="Proteomes" id="UP000295807"/>
    </source>
</evidence>
<protein>
    <submittedName>
        <fullName evidence="1">Uncharacterized protein</fullName>
    </submittedName>
</protein>
<proteinExistence type="predicted"/>
<comment type="caution">
    <text evidence="1">The sequence shown here is derived from an EMBL/GenBank/DDBJ whole genome shotgun (WGS) entry which is preliminary data.</text>
</comment>
<reference evidence="1 2" key="1">
    <citation type="submission" date="2019-03" db="EMBL/GenBank/DDBJ databases">
        <title>Genomic Encyclopedia of Type Strains, Phase IV (KMG-IV): sequencing the most valuable type-strain genomes for metagenomic binning, comparative biology and taxonomic classification.</title>
        <authorList>
            <person name="Goeker M."/>
        </authorList>
    </citation>
    <scope>NUCLEOTIDE SEQUENCE [LARGE SCALE GENOMIC DNA]</scope>
    <source>
        <strain evidence="1 2">DSM 21100</strain>
    </source>
</reference>
<evidence type="ECO:0000313" key="1">
    <source>
        <dbReference type="EMBL" id="TCS87835.1"/>
    </source>
</evidence>
<dbReference type="AlphaFoldDB" id="A0A4R3KU38"/>
<accession>A0A4R3KU38</accession>
<sequence>MAVYSYTYIQSECFNSHANSKTYGYNERWLLKRQNALQYYTYMEQALDKIISRDKS</sequence>